<dbReference type="EMBL" id="UINC01005128">
    <property type="protein sequence ID" value="SVA19269.1"/>
    <property type="molecule type" value="Genomic_DNA"/>
</dbReference>
<dbReference type="InterPro" id="IPR051043">
    <property type="entry name" value="Sulfatase_Mod_Factor_Kinase"/>
</dbReference>
<protein>
    <recommendedName>
        <fullName evidence="2">Sulfatase-modifying factor enzyme-like domain-containing protein</fullName>
    </recommendedName>
</protein>
<dbReference type="InterPro" id="IPR005532">
    <property type="entry name" value="SUMF_dom"/>
</dbReference>
<dbReference type="GO" id="GO:0120147">
    <property type="term" value="F:formylglycine-generating oxidase activity"/>
    <property type="evidence" value="ECO:0007669"/>
    <property type="project" value="TreeGrafter"/>
</dbReference>
<evidence type="ECO:0000313" key="3">
    <source>
        <dbReference type="EMBL" id="SVA19269.1"/>
    </source>
</evidence>
<dbReference type="SUPFAM" id="SSF56436">
    <property type="entry name" value="C-type lectin-like"/>
    <property type="match status" value="1"/>
</dbReference>
<evidence type="ECO:0000256" key="1">
    <source>
        <dbReference type="SAM" id="Phobius"/>
    </source>
</evidence>
<dbReference type="Pfam" id="PF03781">
    <property type="entry name" value="FGE-sulfatase"/>
    <property type="match status" value="1"/>
</dbReference>
<dbReference type="InterPro" id="IPR016187">
    <property type="entry name" value="CTDL_fold"/>
</dbReference>
<keyword evidence="1" id="KW-0812">Transmembrane</keyword>
<dbReference type="AlphaFoldDB" id="A0A381TTU8"/>
<organism evidence="3">
    <name type="scientific">marine metagenome</name>
    <dbReference type="NCBI Taxonomy" id="408172"/>
    <lineage>
        <taxon>unclassified sequences</taxon>
        <taxon>metagenomes</taxon>
        <taxon>ecological metagenomes</taxon>
    </lineage>
</organism>
<dbReference type="PANTHER" id="PTHR23150">
    <property type="entry name" value="SULFATASE MODIFYING FACTOR 1, 2"/>
    <property type="match status" value="1"/>
</dbReference>
<dbReference type="InterPro" id="IPR042095">
    <property type="entry name" value="SUMF_sf"/>
</dbReference>
<dbReference type="PANTHER" id="PTHR23150:SF19">
    <property type="entry name" value="FORMYLGLYCINE-GENERATING ENZYME"/>
    <property type="match status" value="1"/>
</dbReference>
<reference evidence="3" key="1">
    <citation type="submission" date="2018-05" db="EMBL/GenBank/DDBJ databases">
        <authorList>
            <person name="Lanie J.A."/>
            <person name="Ng W.-L."/>
            <person name="Kazmierczak K.M."/>
            <person name="Andrzejewski T.M."/>
            <person name="Davidsen T.M."/>
            <person name="Wayne K.J."/>
            <person name="Tettelin H."/>
            <person name="Glass J.I."/>
            <person name="Rusch D."/>
            <person name="Podicherti R."/>
            <person name="Tsui H.-C.T."/>
            <person name="Winkler M.E."/>
        </authorList>
    </citation>
    <scope>NUCLEOTIDE SEQUENCE</scope>
</reference>
<gene>
    <name evidence="3" type="ORF">METZ01_LOCUS72123</name>
</gene>
<dbReference type="Gene3D" id="3.90.1580.10">
    <property type="entry name" value="paralog of FGE (formylglycine-generating enzyme)"/>
    <property type="match status" value="1"/>
</dbReference>
<keyword evidence="1" id="KW-1133">Transmembrane helix</keyword>
<keyword evidence="1" id="KW-0472">Membrane</keyword>
<accession>A0A381TTU8</accession>
<feature type="transmembrane region" description="Helical" evidence="1">
    <location>
        <begin position="12"/>
        <end position="31"/>
    </location>
</feature>
<name>A0A381TTU8_9ZZZZ</name>
<evidence type="ECO:0000259" key="2">
    <source>
        <dbReference type="Pfam" id="PF03781"/>
    </source>
</evidence>
<feature type="domain" description="Sulfatase-modifying factor enzyme-like" evidence="2">
    <location>
        <begin position="76"/>
        <end position="313"/>
    </location>
</feature>
<sequence>MLPHDPPNPSPPTTGLATLAILVLGVAIWMYTERSGLSELAPAANPVPSTAVPRDLPGFRPDAWFLPDDDLLGFTEIPAGPFVMGADGTTDPMAFDNERWSVSAAQGTISLPAFYLGRYEVTTAQYAGFVSATGFGVDPRTLQAPPDHPVSFVSWPDALAYCRWLENTLRDSPHTPLELQRLLNDGWGVTLPTEAQWEKAARGLDGRTYPWGDSPSRDQANYQGQGTTAVGRYPCAECPFGFFDMSGNVWEWTRSPYQPYPFDESNDREGLDEDALWVIRGGSFTDQARLTRGSTRGGADPGARRAFIGLRIALSRF</sequence>
<proteinExistence type="predicted"/>